<dbReference type="UniPathway" id="UPA00251">
    <property type="reaction ID" value="UER00321"/>
</dbReference>
<keyword evidence="16" id="KW-1185">Reference proteome</keyword>
<evidence type="ECO:0000256" key="6">
    <source>
        <dbReference type="ARBA" id="ARBA00014308"/>
    </source>
</evidence>
<dbReference type="GO" id="GO:0004853">
    <property type="term" value="F:uroporphyrinogen decarboxylase activity"/>
    <property type="evidence" value="ECO:0007669"/>
    <property type="project" value="UniProtKB-EC"/>
</dbReference>
<comment type="catalytic activity">
    <reaction evidence="12">
        <text>uroporphyrinogen I + 4 H(+) = coproporphyrinogen I + 4 CO2</text>
        <dbReference type="Rhea" id="RHEA:31239"/>
        <dbReference type="ChEBI" id="CHEBI:15378"/>
        <dbReference type="ChEBI" id="CHEBI:16526"/>
        <dbReference type="ChEBI" id="CHEBI:62626"/>
        <dbReference type="ChEBI" id="CHEBI:62631"/>
    </reaction>
    <physiologicalReaction direction="left-to-right" evidence="12">
        <dbReference type="Rhea" id="RHEA:31240"/>
    </physiologicalReaction>
</comment>
<proteinExistence type="inferred from homology"/>
<feature type="domain" description="Uroporphyrinogen decarboxylase (URO-D)" evidence="14">
    <location>
        <begin position="69"/>
        <end position="411"/>
    </location>
</feature>
<dbReference type="Proteomes" id="UP000324585">
    <property type="component" value="Unassembled WGS sequence"/>
</dbReference>
<evidence type="ECO:0000256" key="12">
    <source>
        <dbReference type="ARBA" id="ARBA00047341"/>
    </source>
</evidence>
<evidence type="ECO:0000256" key="8">
    <source>
        <dbReference type="ARBA" id="ARBA00022793"/>
    </source>
</evidence>
<evidence type="ECO:0000256" key="11">
    <source>
        <dbReference type="ARBA" id="ARBA00045708"/>
    </source>
</evidence>
<dbReference type="EMBL" id="VRMN01000003">
    <property type="protein sequence ID" value="KAA8496221.1"/>
    <property type="molecule type" value="Genomic_DNA"/>
</dbReference>
<keyword evidence="9" id="KW-0456">Lyase</keyword>
<dbReference type="AlphaFoldDB" id="A0A5J4YXB5"/>
<gene>
    <name evidence="15" type="ORF">FVE85_2376</name>
</gene>
<evidence type="ECO:0000256" key="2">
    <source>
        <dbReference type="ARBA" id="ARBA00004804"/>
    </source>
</evidence>
<dbReference type="InterPro" id="IPR000257">
    <property type="entry name" value="Uroporphyrinogen_deCOase"/>
</dbReference>
<comment type="function">
    <text evidence="11">Catalyzes the sequential decarboxylation of the four acetate side chains of uroporphyrinogen to form coproporphyrinogen and participates in the fifth step in the heme biosynthetic pathway. Isomer I or isomer III of uroporphyrinogen may serve as substrate, but only coproporphyrinogen III can ultimately be converted to heme. In vitro also decarboxylates pentacarboxylate porphyrinogen I.</text>
</comment>
<name>A0A5J4YXB5_PORPP</name>
<dbReference type="CDD" id="cd00717">
    <property type="entry name" value="URO-D"/>
    <property type="match status" value="1"/>
</dbReference>
<dbReference type="PANTHER" id="PTHR21091">
    <property type="entry name" value="METHYLTETRAHYDROFOLATE:HOMOCYSTEINE METHYLTRANSFERASE RELATED"/>
    <property type="match status" value="1"/>
</dbReference>
<organism evidence="15 16">
    <name type="scientific">Porphyridium purpureum</name>
    <name type="common">Red alga</name>
    <name type="synonym">Porphyridium cruentum</name>
    <dbReference type="NCBI Taxonomy" id="35688"/>
    <lineage>
        <taxon>Eukaryota</taxon>
        <taxon>Rhodophyta</taxon>
        <taxon>Bangiophyceae</taxon>
        <taxon>Porphyridiales</taxon>
        <taxon>Porphyridiaceae</taxon>
        <taxon>Porphyridium</taxon>
    </lineage>
</organism>
<dbReference type="FunFam" id="3.20.20.210:FF:000008">
    <property type="entry name" value="Uroporphyrinogen decarboxylase"/>
    <property type="match status" value="1"/>
</dbReference>
<dbReference type="GO" id="GO:0006782">
    <property type="term" value="P:protoporphyrinogen IX biosynthetic process"/>
    <property type="evidence" value="ECO:0007669"/>
    <property type="project" value="UniProtKB-UniPathway"/>
</dbReference>
<evidence type="ECO:0000313" key="16">
    <source>
        <dbReference type="Proteomes" id="UP000324585"/>
    </source>
</evidence>
<protein>
    <recommendedName>
        <fullName evidence="6">Uroporphyrinogen decarboxylase</fullName>
        <ecNumber evidence="5">4.1.1.37</ecNumber>
    </recommendedName>
</protein>
<evidence type="ECO:0000256" key="13">
    <source>
        <dbReference type="ARBA" id="ARBA00048411"/>
    </source>
</evidence>
<comment type="similarity">
    <text evidence="3">Belongs to the uroporphyrinogen decarboxylase family.</text>
</comment>
<keyword evidence="8" id="KW-0210">Decarboxylase</keyword>
<comment type="subunit">
    <text evidence="4">Homodimer.</text>
</comment>
<dbReference type="PANTHER" id="PTHR21091:SF169">
    <property type="entry name" value="UROPORPHYRINOGEN DECARBOXYLASE"/>
    <property type="match status" value="1"/>
</dbReference>
<sequence length="420" mass="45907">MVLCGAFVSPNVGAVSDVAHARHRPVGGRRTATLSTHRRCSHALLCHAAPTSPASSSISGAQSGADPLKNDLLLRAARGEHVERTPVWLFRQAGRHLPEYNEYKKRTNKNFLELLRDPKDVAEVTMQPVRRYDVDAAILFSDILVIVEAMGLKVEMPGGKGITVPEPIASPEDLAARVSLKLDVQQALGHVLEAVREIKKELAGRVPLIGFSAAPWTLLFYMVGGSSRKNQQNGTQWLEQHPEESRKLLDALTDIVIDYLCLQVDHGADILQVFEAMGEFISEPHFEEFALPCLQRIVTEIRARRPGVSVMVFPRGASYSLPALAAAGYDVLTIDTSTSRQEARAAFPSATLQGNYAPSLLVDSSAEHVRATVREMLSELGPQQLIANLGEGLTGKEKPELVDEFVRSVHNISEELIHGA</sequence>
<dbReference type="OrthoDB" id="339900at2759"/>
<evidence type="ECO:0000259" key="14">
    <source>
        <dbReference type="Pfam" id="PF01208"/>
    </source>
</evidence>
<comment type="subcellular location">
    <subcellularLocation>
        <location evidence="1">Cytoplasm</location>
        <location evidence="1">Cytosol</location>
    </subcellularLocation>
</comment>
<dbReference type="InterPro" id="IPR006361">
    <property type="entry name" value="Uroporphyrinogen_deCO2ase_HemE"/>
</dbReference>
<keyword evidence="7" id="KW-0963">Cytoplasm</keyword>
<dbReference type="GO" id="GO:0005829">
    <property type="term" value="C:cytosol"/>
    <property type="evidence" value="ECO:0007669"/>
    <property type="project" value="UniProtKB-SubCell"/>
</dbReference>
<evidence type="ECO:0000256" key="10">
    <source>
        <dbReference type="ARBA" id="ARBA00023244"/>
    </source>
</evidence>
<dbReference type="EC" id="4.1.1.37" evidence="5"/>
<evidence type="ECO:0000256" key="5">
    <source>
        <dbReference type="ARBA" id="ARBA00012288"/>
    </source>
</evidence>
<keyword evidence="10" id="KW-0627">Porphyrin biosynthesis</keyword>
<comment type="catalytic activity">
    <reaction evidence="13">
        <text>uroporphyrinogen III + 4 H(+) = coproporphyrinogen III + 4 CO2</text>
        <dbReference type="Rhea" id="RHEA:19865"/>
        <dbReference type="ChEBI" id="CHEBI:15378"/>
        <dbReference type="ChEBI" id="CHEBI:16526"/>
        <dbReference type="ChEBI" id="CHEBI:57308"/>
        <dbReference type="ChEBI" id="CHEBI:57309"/>
        <dbReference type="EC" id="4.1.1.37"/>
    </reaction>
    <physiologicalReaction direction="left-to-right" evidence="13">
        <dbReference type="Rhea" id="RHEA:19866"/>
    </physiologicalReaction>
</comment>
<dbReference type="NCBIfam" id="TIGR01464">
    <property type="entry name" value="hemE"/>
    <property type="match status" value="1"/>
</dbReference>
<evidence type="ECO:0000256" key="1">
    <source>
        <dbReference type="ARBA" id="ARBA00004514"/>
    </source>
</evidence>
<accession>A0A5J4YXB5</accession>
<evidence type="ECO:0000313" key="15">
    <source>
        <dbReference type="EMBL" id="KAA8496221.1"/>
    </source>
</evidence>
<dbReference type="Gene3D" id="3.20.20.210">
    <property type="match status" value="1"/>
</dbReference>
<dbReference type="OMA" id="VFEAMCE"/>
<evidence type="ECO:0000256" key="3">
    <source>
        <dbReference type="ARBA" id="ARBA00009935"/>
    </source>
</evidence>
<evidence type="ECO:0000256" key="9">
    <source>
        <dbReference type="ARBA" id="ARBA00023239"/>
    </source>
</evidence>
<comment type="pathway">
    <text evidence="2">Porphyrin-containing compound metabolism; protoporphyrin-IX biosynthesis; coproporphyrinogen-III from 5-aminolevulinate: step 4/4.</text>
</comment>
<comment type="caution">
    <text evidence="15">The sequence shown here is derived from an EMBL/GenBank/DDBJ whole genome shotgun (WGS) entry which is preliminary data.</text>
</comment>
<dbReference type="SUPFAM" id="SSF51726">
    <property type="entry name" value="UROD/MetE-like"/>
    <property type="match status" value="1"/>
</dbReference>
<reference evidence="16" key="1">
    <citation type="journal article" date="2019" name="Nat. Commun.">
        <title>Expansion of phycobilisome linker gene families in mesophilic red algae.</title>
        <authorList>
            <person name="Lee J."/>
            <person name="Kim D."/>
            <person name="Bhattacharya D."/>
            <person name="Yoon H.S."/>
        </authorList>
    </citation>
    <scope>NUCLEOTIDE SEQUENCE [LARGE SCALE GENOMIC DNA]</scope>
    <source>
        <strain evidence="16">CCMP 1328</strain>
    </source>
</reference>
<evidence type="ECO:0000256" key="7">
    <source>
        <dbReference type="ARBA" id="ARBA00022490"/>
    </source>
</evidence>
<dbReference type="Pfam" id="PF01208">
    <property type="entry name" value="URO-D"/>
    <property type="match status" value="1"/>
</dbReference>
<dbReference type="InterPro" id="IPR038071">
    <property type="entry name" value="UROD/MetE-like_sf"/>
</dbReference>
<evidence type="ECO:0000256" key="4">
    <source>
        <dbReference type="ARBA" id="ARBA00011738"/>
    </source>
</evidence>